<feature type="domain" description="Carrier" evidence="1">
    <location>
        <begin position="29"/>
        <end position="80"/>
    </location>
</feature>
<reference evidence="2" key="1">
    <citation type="journal article" date="2020" name="mSystems">
        <title>Genome- and Community-Level Interaction Insights into Carbon Utilization and Element Cycling Functions of Hydrothermarchaeota in Hydrothermal Sediment.</title>
        <authorList>
            <person name="Zhou Z."/>
            <person name="Liu Y."/>
            <person name="Xu W."/>
            <person name="Pan J."/>
            <person name="Luo Z.H."/>
            <person name="Li M."/>
        </authorList>
    </citation>
    <scope>NUCLEOTIDE SEQUENCE [LARGE SCALE GENOMIC DNA]</scope>
    <source>
        <strain evidence="2">SpSt-508</strain>
    </source>
</reference>
<dbReference type="SUPFAM" id="SSF47336">
    <property type="entry name" value="ACP-like"/>
    <property type="match status" value="1"/>
</dbReference>
<dbReference type="Gene3D" id="1.10.1200.10">
    <property type="entry name" value="ACP-like"/>
    <property type="match status" value="1"/>
</dbReference>
<sequence>MKTDNQGAVFMRESLREFLLRNSATPGVASLDDHASLLDLGIIDSVAMLGLLEHLQSTYGIVVEHEEMTPENFGSLAAILDLVQRKRG</sequence>
<comment type="caution">
    <text evidence="2">The sequence shown here is derived from an EMBL/GenBank/DDBJ whole genome shotgun (WGS) entry which is preliminary data.</text>
</comment>
<dbReference type="Pfam" id="PF00550">
    <property type="entry name" value="PP-binding"/>
    <property type="match status" value="1"/>
</dbReference>
<evidence type="ECO:0000259" key="1">
    <source>
        <dbReference type="Pfam" id="PF00550"/>
    </source>
</evidence>
<accession>A0A7C4QPQ9</accession>
<dbReference type="AlphaFoldDB" id="A0A7C4QPQ9"/>
<name>A0A7C4QPQ9_9PLAN</name>
<protein>
    <submittedName>
        <fullName evidence="2">Acyl carrier protein</fullName>
    </submittedName>
</protein>
<proteinExistence type="predicted"/>
<dbReference type="InterPro" id="IPR036736">
    <property type="entry name" value="ACP-like_sf"/>
</dbReference>
<dbReference type="InterPro" id="IPR009081">
    <property type="entry name" value="PP-bd_ACP"/>
</dbReference>
<dbReference type="EMBL" id="DSVQ01000006">
    <property type="protein sequence ID" value="HGT38149.1"/>
    <property type="molecule type" value="Genomic_DNA"/>
</dbReference>
<gene>
    <name evidence="2" type="ORF">ENS64_02605</name>
</gene>
<organism evidence="2">
    <name type="scientific">Schlesneria paludicola</name>
    <dbReference type="NCBI Taxonomy" id="360056"/>
    <lineage>
        <taxon>Bacteria</taxon>
        <taxon>Pseudomonadati</taxon>
        <taxon>Planctomycetota</taxon>
        <taxon>Planctomycetia</taxon>
        <taxon>Planctomycetales</taxon>
        <taxon>Planctomycetaceae</taxon>
        <taxon>Schlesneria</taxon>
    </lineage>
</organism>
<evidence type="ECO:0000313" key="2">
    <source>
        <dbReference type="EMBL" id="HGT38149.1"/>
    </source>
</evidence>